<sequence>MARTQKNKATSYHLGTLKAKLAKLRKELMTPSGGSGGGSG</sequence>
<dbReference type="EMBL" id="CAJVPM010008145">
    <property type="protein sequence ID" value="CAG8552377.1"/>
    <property type="molecule type" value="Genomic_DNA"/>
</dbReference>
<feature type="non-terminal residue" evidence="1">
    <location>
        <position position="40"/>
    </location>
</feature>
<dbReference type="Proteomes" id="UP000789860">
    <property type="component" value="Unassembled WGS sequence"/>
</dbReference>
<evidence type="ECO:0000313" key="2">
    <source>
        <dbReference type="Proteomes" id="UP000789860"/>
    </source>
</evidence>
<keyword evidence="2" id="KW-1185">Reference proteome</keyword>
<protein>
    <submittedName>
        <fullName evidence="1">7320_t:CDS:1</fullName>
    </submittedName>
</protein>
<gene>
    <name evidence="1" type="ORF">SCALOS_LOCUS5226</name>
</gene>
<organism evidence="1 2">
    <name type="scientific">Scutellospora calospora</name>
    <dbReference type="NCBI Taxonomy" id="85575"/>
    <lineage>
        <taxon>Eukaryota</taxon>
        <taxon>Fungi</taxon>
        <taxon>Fungi incertae sedis</taxon>
        <taxon>Mucoromycota</taxon>
        <taxon>Glomeromycotina</taxon>
        <taxon>Glomeromycetes</taxon>
        <taxon>Diversisporales</taxon>
        <taxon>Gigasporaceae</taxon>
        <taxon>Scutellospora</taxon>
    </lineage>
</organism>
<accession>A0ACA9LXH0</accession>
<evidence type="ECO:0000313" key="1">
    <source>
        <dbReference type="EMBL" id="CAG8552377.1"/>
    </source>
</evidence>
<comment type="caution">
    <text evidence="1">The sequence shown here is derived from an EMBL/GenBank/DDBJ whole genome shotgun (WGS) entry which is preliminary data.</text>
</comment>
<reference evidence="1" key="1">
    <citation type="submission" date="2021-06" db="EMBL/GenBank/DDBJ databases">
        <authorList>
            <person name="Kallberg Y."/>
            <person name="Tangrot J."/>
            <person name="Rosling A."/>
        </authorList>
    </citation>
    <scope>NUCLEOTIDE SEQUENCE</scope>
    <source>
        <strain evidence="1">AU212A</strain>
    </source>
</reference>
<name>A0ACA9LXH0_9GLOM</name>
<proteinExistence type="predicted"/>